<evidence type="ECO:0000313" key="8">
    <source>
        <dbReference type="EMBL" id="SEJ84146.1"/>
    </source>
</evidence>
<accession>A0A1H7C3X8</accession>
<feature type="transmembrane region" description="Helical" evidence="6">
    <location>
        <begin position="264"/>
        <end position="282"/>
    </location>
</feature>
<evidence type="ECO:0000256" key="6">
    <source>
        <dbReference type="SAM" id="Phobius"/>
    </source>
</evidence>
<dbReference type="InterPro" id="IPR036259">
    <property type="entry name" value="MFS_trans_sf"/>
</dbReference>
<sequence length="384" mass="41889">MRLIYLMSMICAFCVANIYYSQPILMILAKSFGVTQAQIGNIPTIVQLSYAVGLLFLVPLGDKVNRKRLLQILLFINLIASFIIAISESFLLLEVLNFFIGITSIGAQIIIPAAPSYVDKKNRGKAIGILLSGLVTGILVARLLSGYIGEIWGWRAVFFVASFIDIGSILFISFNFPANKGNHQLNYKMLIKSTCSLFLHEKELRRSCLSGFLIFGAYSALWGSVAYLTSSTPFFLTSYEVGLLGLSGIAGIIVAPYIGRMADIYTPGFVVAVGGVISLLGFCVMYFSVWSIMIVLTFMILLDVSARHSVIGNQLRVFSLNESARGRLNTAFMTAYFLGGALGTKAGSILGELYGWGGLVLLGSIASVVTIILNRKDFLSMYKK</sequence>
<feature type="transmembrane region" description="Helical" evidence="6">
    <location>
        <begin position="353"/>
        <end position="374"/>
    </location>
</feature>
<comment type="subcellular location">
    <subcellularLocation>
        <location evidence="1">Cell membrane</location>
        <topology evidence="1">Multi-pass membrane protein</topology>
    </subcellularLocation>
</comment>
<dbReference type="CDD" id="cd17324">
    <property type="entry name" value="MFS_NepI_like"/>
    <property type="match status" value="1"/>
</dbReference>
<evidence type="ECO:0000256" key="3">
    <source>
        <dbReference type="ARBA" id="ARBA00022692"/>
    </source>
</evidence>
<evidence type="ECO:0000256" key="4">
    <source>
        <dbReference type="ARBA" id="ARBA00022989"/>
    </source>
</evidence>
<feature type="transmembrane region" description="Helical" evidence="6">
    <location>
        <begin position="234"/>
        <end position="257"/>
    </location>
</feature>
<feature type="transmembrane region" description="Helical" evidence="6">
    <location>
        <begin position="42"/>
        <end position="60"/>
    </location>
</feature>
<keyword evidence="2" id="KW-0813">Transport</keyword>
<dbReference type="PANTHER" id="PTHR42910:SF1">
    <property type="entry name" value="MAJOR FACILITATOR SUPERFAMILY (MFS) PROFILE DOMAIN-CONTAINING PROTEIN"/>
    <property type="match status" value="1"/>
</dbReference>
<dbReference type="GO" id="GO:0005886">
    <property type="term" value="C:plasma membrane"/>
    <property type="evidence" value="ECO:0007669"/>
    <property type="project" value="UniProtKB-SubCell"/>
</dbReference>
<evidence type="ECO:0000256" key="5">
    <source>
        <dbReference type="ARBA" id="ARBA00023136"/>
    </source>
</evidence>
<dbReference type="STRING" id="84035.SAMN05660742_11934"/>
<evidence type="ECO:0000259" key="7">
    <source>
        <dbReference type="PROSITE" id="PS50850"/>
    </source>
</evidence>
<feature type="transmembrane region" description="Helical" evidence="6">
    <location>
        <begin position="156"/>
        <end position="178"/>
    </location>
</feature>
<organism evidence="8 9">
    <name type="scientific">Propionispira arboris</name>
    <dbReference type="NCBI Taxonomy" id="84035"/>
    <lineage>
        <taxon>Bacteria</taxon>
        <taxon>Bacillati</taxon>
        <taxon>Bacillota</taxon>
        <taxon>Negativicutes</taxon>
        <taxon>Selenomonadales</taxon>
        <taxon>Selenomonadaceae</taxon>
        <taxon>Propionispira</taxon>
    </lineage>
</organism>
<gene>
    <name evidence="8" type="ORF">SAMN05660742_11934</name>
</gene>
<keyword evidence="5 6" id="KW-0472">Membrane</keyword>
<dbReference type="SUPFAM" id="SSF103473">
    <property type="entry name" value="MFS general substrate transporter"/>
    <property type="match status" value="1"/>
</dbReference>
<keyword evidence="9" id="KW-1185">Reference proteome</keyword>
<dbReference type="EMBL" id="FNZK01000019">
    <property type="protein sequence ID" value="SEJ84146.1"/>
    <property type="molecule type" value="Genomic_DNA"/>
</dbReference>
<name>A0A1H7C3X8_9FIRM</name>
<dbReference type="Proteomes" id="UP000199662">
    <property type="component" value="Unassembled WGS sequence"/>
</dbReference>
<dbReference type="GO" id="GO:0022857">
    <property type="term" value="F:transmembrane transporter activity"/>
    <property type="evidence" value="ECO:0007669"/>
    <property type="project" value="InterPro"/>
</dbReference>
<keyword evidence="3 6" id="KW-0812">Transmembrane</keyword>
<evidence type="ECO:0000256" key="2">
    <source>
        <dbReference type="ARBA" id="ARBA00022448"/>
    </source>
</evidence>
<protein>
    <submittedName>
        <fullName evidence="8">Predicted arabinose efflux permease, MFS family</fullName>
    </submittedName>
</protein>
<feature type="transmembrane region" description="Helical" evidence="6">
    <location>
        <begin position="208"/>
        <end position="228"/>
    </location>
</feature>
<dbReference type="Gene3D" id="1.20.1250.20">
    <property type="entry name" value="MFS general substrate transporter like domains"/>
    <property type="match status" value="1"/>
</dbReference>
<evidence type="ECO:0000256" key="1">
    <source>
        <dbReference type="ARBA" id="ARBA00004651"/>
    </source>
</evidence>
<dbReference type="PROSITE" id="PS50850">
    <property type="entry name" value="MFS"/>
    <property type="match status" value="1"/>
</dbReference>
<dbReference type="InterPro" id="IPR020846">
    <property type="entry name" value="MFS_dom"/>
</dbReference>
<proteinExistence type="predicted"/>
<reference evidence="8 9" key="1">
    <citation type="submission" date="2016-10" db="EMBL/GenBank/DDBJ databases">
        <authorList>
            <person name="de Groot N.N."/>
        </authorList>
    </citation>
    <scope>NUCLEOTIDE SEQUENCE [LARGE SCALE GENOMIC DNA]</scope>
    <source>
        <strain evidence="8 9">DSM 2179</strain>
    </source>
</reference>
<feature type="transmembrane region" description="Helical" evidence="6">
    <location>
        <begin position="126"/>
        <end position="144"/>
    </location>
</feature>
<keyword evidence="4 6" id="KW-1133">Transmembrane helix</keyword>
<dbReference type="PANTHER" id="PTHR42910">
    <property type="entry name" value="TRANSPORTER SCO4007-RELATED"/>
    <property type="match status" value="1"/>
</dbReference>
<dbReference type="AlphaFoldDB" id="A0A1H7C3X8"/>
<evidence type="ECO:0000313" key="9">
    <source>
        <dbReference type="Proteomes" id="UP000199662"/>
    </source>
</evidence>
<feature type="transmembrane region" description="Helical" evidence="6">
    <location>
        <begin position="5"/>
        <end position="22"/>
    </location>
</feature>
<feature type="transmembrane region" description="Helical" evidence="6">
    <location>
        <begin position="98"/>
        <end position="114"/>
    </location>
</feature>
<feature type="domain" description="Major facilitator superfamily (MFS) profile" evidence="7">
    <location>
        <begin position="1"/>
        <end position="375"/>
    </location>
</feature>
<feature type="transmembrane region" description="Helical" evidence="6">
    <location>
        <begin position="72"/>
        <end position="92"/>
    </location>
</feature>